<feature type="compositionally biased region" description="Polar residues" evidence="1">
    <location>
        <begin position="37"/>
        <end position="52"/>
    </location>
</feature>
<feature type="compositionally biased region" description="Pro residues" evidence="1">
    <location>
        <begin position="304"/>
        <end position="319"/>
    </location>
</feature>
<keyword evidence="3" id="KW-1185">Reference proteome</keyword>
<proteinExistence type="predicted"/>
<feature type="compositionally biased region" description="Low complexity" evidence="1">
    <location>
        <begin position="119"/>
        <end position="137"/>
    </location>
</feature>
<feature type="compositionally biased region" description="Basic and acidic residues" evidence="1">
    <location>
        <begin position="101"/>
        <end position="111"/>
    </location>
</feature>
<dbReference type="Proteomes" id="UP000242180">
    <property type="component" value="Unassembled WGS sequence"/>
</dbReference>
<gene>
    <name evidence="2" type="ORF">BCR43DRAFT_493084</name>
</gene>
<evidence type="ECO:0000256" key="1">
    <source>
        <dbReference type="SAM" id="MobiDB-lite"/>
    </source>
</evidence>
<evidence type="ECO:0000313" key="2">
    <source>
        <dbReference type="EMBL" id="ORY95493.1"/>
    </source>
</evidence>
<organism evidence="2 3">
    <name type="scientific">Syncephalastrum racemosum</name>
    <name type="common">Filamentous fungus</name>
    <dbReference type="NCBI Taxonomy" id="13706"/>
    <lineage>
        <taxon>Eukaryota</taxon>
        <taxon>Fungi</taxon>
        <taxon>Fungi incertae sedis</taxon>
        <taxon>Mucoromycota</taxon>
        <taxon>Mucoromycotina</taxon>
        <taxon>Mucoromycetes</taxon>
        <taxon>Mucorales</taxon>
        <taxon>Syncephalastraceae</taxon>
        <taxon>Syncephalastrum</taxon>
    </lineage>
</organism>
<feature type="compositionally biased region" description="Low complexity" evidence="1">
    <location>
        <begin position="599"/>
        <end position="620"/>
    </location>
</feature>
<sequence>MVLAPKSTNTKIHAFFPSSQPSNKTRQSPSQRKRRLFSTQIETQTQGQSPFQGSHCYNELQRLSRLPFISSSQDIDNNNNNNDDDDDDFQPSPLRRLQRQRSSENGKEKGKAKTKAKAKPVASSSSVSSSTQGSTSSAKRKTPPRRTGTRSPIDTQSTPRSPVVKKEKEANLSEVEQFVFEDLSSMIKKERGSQQQEDDITIEFDDITDLIKKEKGVQPKKEDDFTFDLDDLSSLIKKERRHAQPDNASREDETIEFDDLSSLIKEEKQGSRTQPQDNTGDIALLDDLLSRPSLVSNANRSEQPSPPQIFTPTPSPPPAQRRRLSSPISLTDSPEQPPRRARRASLVQRRRSPPRFPGPDVRPQIPHSRREQNRIQRQQSTLDTLIIPRNARNTQARERGNEETTACPLCQQNFPASEIEAHASDCKGLDIPVTSRSSAASINEAAAPEECPICGEYIAVDELERHVNEELEANERTASSEAGPSRTSYQGSSHSIPDMSQTDDVASDIESDSDCSLLDLTTEQSQSNRLDEHGFPTPSASADEPETVELSDDGHADDTATMDGFESILGQQDNPELQTYFNQLDPERRNARSARGRRSATTSGVPSSSRSSNQSRSSWSGHNRGGSSRYNPYARKKWYGKKKKASSRTASNSRAKASSSRSSGSSSNGKGSGKGKGKGK</sequence>
<feature type="compositionally biased region" description="Polar residues" evidence="1">
    <location>
        <begin position="1"/>
        <end position="30"/>
    </location>
</feature>
<feature type="region of interest" description="Disordered" evidence="1">
    <location>
        <begin position="472"/>
        <end position="510"/>
    </location>
</feature>
<feature type="compositionally biased region" description="Low complexity" evidence="1">
    <location>
        <begin position="647"/>
        <end position="669"/>
    </location>
</feature>
<evidence type="ECO:0000313" key="3">
    <source>
        <dbReference type="Proteomes" id="UP000242180"/>
    </source>
</evidence>
<name>A0A1X2HA02_SYNRA</name>
<feature type="region of interest" description="Disordered" evidence="1">
    <location>
        <begin position="236"/>
        <end position="381"/>
    </location>
</feature>
<accession>A0A1X2HA02</accession>
<feature type="compositionally biased region" description="Polar residues" evidence="1">
    <location>
        <begin position="293"/>
        <end position="302"/>
    </location>
</feature>
<feature type="compositionally biased region" description="Basic and acidic residues" evidence="1">
    <location>
        <begin position="242"/>
        <end position="252"/>
    </location>
</feature>
<feature type="region of interest" description="Disordered" evidence="1">
    <location>
        <begin position="1"/>
        <end position="174"/>
    </location>
</feature>
<comment type="caution">
    <text evidence="2">The sequence shown here is derived from an EMBL/GenBank/DDBJ whole genome shotgun (WGS) entry which is preliminary data.</text>
</comment>
<evidence type="ECO:0008006" key="4">
    <source>
        <dbReference type="Google" id="ProtNLM"/>
    </source>
</evidence>
<feature type="compositionally biased region" description="Basic residues" evidence="1">
    <location>
        <begin position="634"/>
        <end position="646"/>
    </location>
</feature>
<protein>
    <recommendedName>
        <fullName evidence="4">UBZ4-type domain-containing protein</fullName>
    </recommendedName>
</protein>
<dbReference type="InParanoid" id="A0A1X2HA02"/>
<dbReference type="Gene3D" id="3.30.40.10">
    <property type="entry name" value="Zinc/RING finger domain, C3HC4 (zinc finger)"/>
    <property type="match status" value="1"/>
</dbReference>
<dbReference type="OrthoDB" id="2285676at2759"/>
<dbReference type="EMBL" id="MCGN01000006">
    <property type="protein sequence ID" value="ORY95493.1"/>
    <property type="molecule type" value="Genomic_DNA"/>
</dbReference>
<dbReference type="InterPro" id="IPR013083">
    <property type="entry name" value="Znf_RING/FYVE/PHD"/>
</dbReference>
<feature type="compositionally biased region" description="Basic residues" evidence="1">
    <location>
        <begin position="138"/>
        <end position="148"/>
    </location>
</feature>
<feature type="region of interest" description="Disordered" evidence="1">
    <location>
        <begin position="522"/>
        <end position="680"/>
    </location>
</feature>
<dbReference type="AlphaFoldDB" id="A0A1X2HA02"/>
<feature type="compositionally biased region" description="Polar residues" evidence="1">
    <location>
        <begin position="569"/>
        <end position="582"/>
    </location>
</feature>
<reference evidence="2 3" key="1">
    <citation type="submission" date="2016-07" db="EMBL/GenBank/DDBJ databases">
        <title>Pervasive Adenine N6-methylation of Active Genes in Fungi.</title>
        <authorList>
            <consortium name="DOE Joint Genome Institute"/>
            <person name="Mondo S.J."/>
            <person name="Dannebaum R.O."/>
            <person name="Kuo R.C."/>
            <person name="Labutti K."/>
            <person name="Haridas S."/>
            <person name="Kuo A."/>
            <person name="Salamov A."/>
            <person name="Ahrendt S.R."/>
            <person name="Lipzen A."/>
            <person name="Sullivan W."/>
            <person name="Andreopoulos W.B."/>
            <person name="Clum A."/>
            <person name="Lindquist E."/>
            <person name="Daum C."/>
            <person name="Ramamoorthy G.K."/>
            <person name="Gryganskyi A."/>
            <person name="Culley D."/>
            <person name="Magnuson J.K."/>
            <person name="James T.Y."/>
            <person name="O'Malley M.A."/>
            <person name="Stajich J.E."/>
            <person name="Spatafora J.W."/>
            <person name="Visel A."/>
            <person name="Grigoriev I.V."/>
        </authorList>
    </citation>
    <scope>NUCLEOTIDE SEQUENCE [LARGE SCALE GENOMIC DNA]</scope>
    <source>
        <strain evidence="2 3">NRRL 2496</strain>
    </source>
</reference>
<feature type="compositionally biased region" description="Polar residues" evidence="1">
    <location>
        <begin position="476"/>
        <end position="504"/>
    </location>
</feature>
<feature type="compositionally biased region" description="Basic residues" evidence="1">
    <location>
        <begin position="339"/>
        <end position="353"/>
    </location>
</feature>